<keyword evidence="8" id="KW-1185">Reference proteome</keyword>
<comment type="caution">
    <text evidence="7">The sequence shown here is derived from an EMBL/GenBank/DDBJ whole genome shotgun (WGS) entry which is preliminary data.</text>
</comment>
<dbReference type="InterPro" id="IPR013130">
    <property type="entry name" value="Fe3_Rdtase_TM_dom"/>
</dbReference>
<evidence type="ECO:0000256" key="3">
    <source>
        <dbReference type="ARBA" id="ARBA00022989"/>
    </source>
</evidence>
<feature type="transmembrane region" description="Helical" evidence="5">
    <location>
        <begin position="149"/>
        <end position="170"/>
    </location>
</feature>
<evidence type="ECO:0000313" key="7">
    <source>
        <dbReference type="EMBL" id="OKL43160.1"/>
    </source>
</evidence>
<evidence type="ECO:0000259" key="6">
    <source>
        <dbReference type="Pfam" id="PF01794"/>
    </source>
</evidence>
<organism evidence="7 8">
    <name type="scientific">Pseudovibrio exalbescens</name>
    <dbReference type="NCBI Taxonomy" id="197461"/>
    <lineage>
        <taxon>Bacteria</taxon>
        <taxon>Pseudomonadati</taxon>
        <taxon>Pseudomonadota</taxon>
        <taxon>Alphaproteobacteria</taxon>
        <taxon>Hyphomicrobiales</taxon>
        <taxon>Stappiaceae</taxon>
        <taxon>Pseudovibrio</taxon>
    </lineage>
</organism>
<dbReference type="GO" id="GO:0016020">
    <property type="term" value="C:membrane"/>
    <property type="evidence" value="ECO:0007669"/>
    <property type="project" value="UniProtKB-SubCell"/>
</dbReference>
<evidence type="ECO:0000313" key="8">
    <source>
        <dbReference type="Proteomes" id="UP000185783"/>
    </source>
</evidence>
<gene>
    <name evidence="7" type="ORF">A3843_15730</name>
</gene>
<name>A0A1U7JEI0_9HYPH</name>
<feature type="transmembrane region" description="Helical" evidence="5">
    <location>
        <begin position="38"/>
        <end position="66"/>
    </location>
</feature>
<evidence type="ECO:0000256" key="2">
    <source>
        <dbReference type="ARBA" id="ARBA00022692"/>
    </source>
</evidence>
<dbReference type="Pfam" id="PF01794">
    <property type="entry name" value="Ferric_reduct"/>
    <property type="match status" value="1"/>
</dbReference>
<keyword evidence="4 5" id="KW-0472">Membrane</keyword>
<feature type="transmembrane region" description="Helical" evidence="5">
    <location>
        <begin position="176"/>
        <end position="199"/>
    </location>
</feature>
<keyword evidence="2 5" id="KW-0812">Transmembrane</keyword>
<feature type="transmembrane region" description="Helical" evidence="5">
    <location>
        <begin position="78"/>
        <end position="98"/>
    </location>
</feature>
<accession>A0A1U7JEI0</accession>
<reference evidence="7 8" key="1">
    <citation type="submission" date="2016-03" db="EMBL/GenBank/DDBJ databases">
        <title>Genome sequence of Nesiotobacter sp. nov., a moderately halophilic alphaproteobacterium isolated from the Yellow Sea, China.</title>
        <authorList>
            <person name="Zhang G."/>
            <person name="Zhang R."/>
        </authorList>
    </citation>
    <scope>NUCLEOTIDE SEQUENCE [LARGE SCALE GENOMIC DNA]</scope>
    <source>
        <strain evidence="7 8">WB1-6</strain>
    </source>
</reference>
<evidence type="ECO:0000256" key="5">
    <source>
        <dbReference type="SAM" id="Phobius"/>
    </source>
</evidence>
<dbReference type="AlphaFoldDB" id="A0A1U7JEI0"/>
<dbReference type="STRING" id="197461.A3843_15730"/>
<dbReference type="Proteomes" id="UP000185783">
    <property type="component" value="Unassembled WGS sequence"/>
</dbReference>
<sequence>MAKQHKNLVSFGIWSGIALLVAVPVVLATTSPYLGYRSMAYIIGGFAGILALALFLLQPLLALGALPGVNKAHSRLCHRWVGASIVVAVLLHVGGLYLTSPADTVDALLLVSPTAFSIYGVIAMWGVVFTAVLVVCRRRLRLRYSTWQLVHNGLALVVVISTVIHAVMIQGAMEEISKWVLCLAVLATTTGALVLHWVVKPLSRRRRLDRKALSD</sequence>
<evidence type="ECO:0000256" key="4">
    <source>
        <dbReference type="ARBA" id="ARBA00023136"/>
    </source>
</evidence>
<feature type="domain" description="Ferric oxidoreductase" evidence="6">
    <location>
        <begin position="47"/>
        <end position="161"/>
    </location>
</feature>
<evidence type="ECO:0000256" key="1">
    <source>
        <dbReference type="ARBA" id="ARBA00004141"/>
    </source>
</evidence>
<proteinExistence type="predicted"/>
<feature type="transmembrane region" description="Helical" evidence="5">
    <location>
        <begin position="118"/>
        <end position="137"/>
    </location>
</feature>
<protein>
    <recommendedName>
        <fullName evidence="6">Ferric oxidoreductase domain-containing protein</fullName>
    </recommendedName>
</protein>
<dbReference type="RefSeq" id="WP_028482951.1">
    <property type="nucleotide sequence ID" value="NZ_LVVZ01000022.1"/>
</dbReference>
<keyword evidence="3 5" id="KW-1133">Transmembrane helix</keyword>
<comment type="subcellular location">
    <subcellularLocation>
        <location evidence="1">Membrane</location>
        <topology evidence="1">Multi-pass membrane protein</topology>
    </subcellularLocation>
</comment>
<dbReference type="EMBL" id="LVVZ01000022">
    <property type="protein sequence ID" value="OKL43160.1"/>
    <property type="molecule type" value="Genomic_DNA"/>
</dbReference>